<dbReference type="Pfam" id="PF06693">
    <property type="entry name" value="DUF1190"/>
    <property type="match status" value="1"/>
</dbReference>
<name>A0A182D626_BLAVI</name>
<keyword evidence="1" id="KW-1133">Transmembrane helix</keyword>
<keyword evidence="1" id="KW-0812">Transmembrane</keyword>
<organism evidence="2">
    <name type="scientific">Blastochloris viridis</name>
    <name type="common">Rhodopseudomonas viridis</name>
    <dbReference type="NCBI Taxonomy" id="1079"/>
    <lineage>
        <taxon>Bacteria</taxon>
        <taxon>Pseudomonadati</taxon>
        <taxon>Pseudomonadota</taxon>
        <taxon>Alphaproteobacteria</taxon>
        <taxon>Hyphomicrobiales</taxon>
        <taxon>Blastochloridaceae</taxon>
        <taxon>Blastochloris</taxon>
    </lineage>
</organism>
<sequence>MDEAPRRPGRAGRAGRFLVFALLAVTGVVIAFGMWRGECLGGSVVASEQACAAAGLPPGVCRMAFVQADKVARSSGPLYNDQARCEERYSACLEARPATGWVPRPAGFCVVPDRSGGVGRLTAVYRVREEGR</sequence>
<evidence type="ECO:0000256" key="1">
    <source>
        <dbReference type="SAM" id="Phobius"/>
    </source>
</evidence>
<dbReference type="OrthoDB" id="7959371at2"/>
<dbReference type="KEGG" id="bvr:BVIR_1937"/>
<accession>A0A182D626</accession>
<dbReference type="AlphaFoldDB" id="A0A182D626"/>
<reference evidence="2" key="1">
    <citation type="journal article" date="2015" name="Genome Announc.">
        <title>Complete Genome Sequence of the Bacteriochlorophyll b-Producing Photosynthetic Bacterium Blastochloris viridis.</title>
        <authorList>
            <person name="Tsukatani Y."/>
            <person name="Hirose Y."/>
            <person name="Harada J."/>
            <person name="Misawa N."/>
            <person name="Mori K."/>
            <person name="Inoue K."/>
            <person name="Tamiaki H."/>
        </authorList>
    </citation>
    <scope>NUCLEOTIDE SEQUENCE [LARGE SCALE GENOMIC DNA]</scope>
    <source>
        <strain evidence="2">DSM 133</strain>
    </source>
</reference>
<dbReference type="InterPro" id="IPR009576">
    <property type="entry name" value="Biofilm_formation_YgiB"/>
</dbReference>
<protein>
    <submittedName>
        <fullName evidence="2">Uncharacterized protein</fullName>
    </submittedName>
</protein>
<feature type="transmembrane region" description="Helical" evidence="1">
    <location>
        <begin position="17"/>
        <end position="35"/>
    </location>
</feature>
<gene>
    <name evidence="2" type="ORF">BV133_2804</name>
</gene>
<keyword evidence="1" id="KW-0472">Membrane</keyword>
<proteinExistence type="predicted"/>
<dbReference type="RefSeq" id="WP_055037437.1">
    <property type="nucleotide sequence ID" value="NZ_AP014854.2"/>
</dbReference>
<dbReference type="EMBL" id="AP014854">
    <property type="protein sequence ID" value="BAS00398.1"/>
    <property type="molecule type" value="Genomic_DNA"/>
</dbReference>
<evidence type="ECO:0000313" key="2">
    <source>
        <dbReference type="EMBL" id="BAS00398.1"/>
    </source>
</evidence>